<feature type="region of interest" description="Disordered" evidence="1">
    <location>
        <begin position="158"/>
        <end position="202"/>
    </location>
</feature>
<sequence length="370" mass="40901">MKTSLVGGLLLFGLAGGQSHGSSVAPACVVDCTKNMANQTAEGMRAVCHNVAKQRALFHCLLNACPSQSYGYALGYTISACSDLGARISPLHPIEVHHVAPAKRQNIPTEPGPVLPSPSTLHGGQILTFDHKFAVALDCNAGTDGLVTLSVPVPDSAATPVFDSNGGNPNPGDADRLGNNAAQGDTARQSQYPQQGPDGRNTYMEDPDFWISAFIHHDTQLFLVPQPDEPFSNRRLRGHKLAGQFNHDYRRLYPDIVVARSCHPKTWASGVDGLFRICGSVCVHATDNFSNDYSDDDFLYIWLEHKHSHVEPVLRIRRPLHKFVVCIHNDVIHEHQLEFLVLDDHDFDIHIMHRRAHKLHVVYQKHVHVN</sequence>
<reference evidence="3 4" key="1">
    <citation type="journal article" date="2015" name="BMC Genomics">
        <title>The genome of the truffle-parasite Tolypocladium ophioglossoides and the evolution of antifungal peptaibiotics.</title>
        <authorList>
            <person name="Quandt C.A."/>
            <person name="Bushley K.E."/>
            <person name="Spatafora J.W."/>
        </authorList>
    </citation>
    <scope>NUCLEOTIDE SEQUENCE [LARGE SCALE GENOMIC DNA]</scope>
    <source>
        <strain evidence="3 4">CBS 100239</strain>
    </source>
</reference>
<feature type="chain" id="PRO_5005544857" description="Extracellular membrane protein CFEM domain-containing protein" evidence="2">
    <location>
        <begin position="22"/>
        <end position="370"/>
    </location>
</feature>
<protein>
    <recommendedName>
        <fullName evidence="5">Extracellular membrane protein CFEM domain-containing protein</fullName>
    </recommendedName>
</protein>
<dbReference type="Proteomes" id="UP000036947">
    <property type="component" value="Unassembled WGS sequence"/>
</dbReference>
<dbReference type="AlphaFoldDB" id="A0A0L0NE69"/>
<evidence type="ECO:0008006" key="5">
    <source>
        <dbReference type="Google" id="ProtNLM"/>
    </source>
</evidence>
<dbReference type="STRING" id="1163406.A0A0L0NE69"/>
<evidence type="ECO:0000313" key="3">
    <source>
        <dbReference type="EMBL" id="KND92472.1"/>
    </source>
</evidence>
<evidence type="ECO:0000256" key="1">
    <source>
        <dbReference type="SAM" id="MobiDB-lite"/>
    </source>
</evidence>
<dbReference type="OrthoDB" id="5421216at2759"/>
<gene>
    <name evidence="3" type="ORF">TOPH_02831</name>
</gene>
<evidence type="ECO:0000313" key="4">
    <source>
        <dbReference type="Proteomes" id="UP000036947"/>
    </source>
</evidence>
<feature type="signal peptide" evidence="2">
    <location>
        <begin position="1"/>
        <end position="21"/>
    </location>
</feature>
<evidence type="ECO:0000256" key="2">
    <source>
        <dbReference type="SAM" id="SignalP"/>
    </source>
</evidence>
<feature type="compositionally biased region" description="Polar residues" evidence="1">
    <location>
        <begin position="180"/>
        <end position="194"/>
    </location>
</feature>
<keyword evidence="4" id="KW-1185">Reference proteome</keyword>
<accession>A0A0L0NE69</accession>
<dbReference type="EMBL" id="LFRF01000005">
    <property type="protein sequence ID" value="KND92472.1"/>
    <property type="molecule type" value="Genomic_DNA"/>
</dbReference>
<proteinExistence type="predicted"/>
<organism evidence="3 4">
    <name type="scientific">Tolypocladium ophioglossoides (strain CBS 100239)</name>
    <name type="common">Snaketongue truffleclub</name>
    <name type="synonym">Elaphocordyceps ophioglossoides</name>
    <dbReference type="NCBI Taxonomy" id="1163406"/>
    <lineage>
        <taxon>Eukaryota</taxon>
        <taxon>Fungi</taxon>
        <taxon>Dikarya</taxon>
        <taxon>Ascomycota</taxon>
        <taxon>Pezizomycotina</taxon>
        <taxon>Sordariomycetes</taxon>
        <taxon>Hypocreomycetidae</taxon>
        <taxon>Hypocreales</taxon>
        <taxon>Ophiocordycipitaceae</taxon>
        <taxon>Tolypocladium</taxon>
    </lineage>
</organism>
<keyword evidence="2" id="KW-0732">Signal</keyword>
<comment type="caution">
    <text evidence="3">The sequence shown here is derived from an EMBL/GenBank/DDBJ whole genome shotgun (WGS) entry which is preliminary data.</text>
</comment>
<name>A0A0L0NE69_TOLOC</name>